<evidence type="ECO:0000313" key="1">
    <source>
        <dbReference type="EMBL" id="CEM62543.1"/>
    </source>
</evidence>
<dbReference type="RefSeq" id="WP_002695769.1">
    <property type="nucleotide sequence ID" value="NZ_CDNC01000034.1"/>
</dbReference>
<gene>
    <name evidence="1" type="ORF">TPHV1_40046</name>
</gene>
<protein>
    <submittedName>
        <fullName evidence="1">Uncharacterized protein</fullName>
    </submittedName>
</protein>
<proteinExistence type="predicted"/>
<evidence type="ECO:0000313" key="2">
    <source>
        <dbReference type="Proteomes" id="UP000042527"/>
    </source>
</evidence>
<sequence>MKKKLLFMLALFCIASFAFAKQYGINVEAAAAYTYHEIYSQPGKDGYNYGGRIKGSRAYNVGALELGLGYDLPKKWGIYWLGIFGFPSTVDGPKGYIIDSHFGFGYNFPVAKKFTVFCGGGLAVGGSRIYYSNVSMAYTNIGIGLKATGQYMFTDLVGFYFGLSENLLFPVVASSSFSGDLSRFVQSLNAKLGLRFHF</sequence>
<name>A0A0B7GVN1_TREPH</name>
<reference evidence="2" key="1">
    <citation type="submission" date="2015-01" db="EMBL/GenBank/DDBJ databases">
        <authorList>
            <person name="Manzoor Shahid"/>
            <person name="Zubair Saima"/>
        </authorList>
    </citation>
    <scope>NUCLEOTIDE SEQUENCE [LARGE SCALE GENOMIC DNA]</scope>
    <source>
        <strain evidence="2">V1</strain>
    </source>
</reference>
<dbReference type="EMBL" id="CDNC01000034">
    <property type="protein sequence ID" value="CEM62543.1"/>
    <property type="molecule type" value="Genomic_DNA"/>
</dbReference>
<keyword evidence="2" id="KW-1185">Reference proteome</keyword>
<dbReference type="Proteomes" id="UP000042527">
    <property type="component" value="Unassembled WGS sequence"/>
</dbReference>
<dbReference type="AlphaFoldDB" id="A0A0B7GVN1"/>
<dbReference type="GeneID" id="57754453"/>
<accession>A0A0B7GVN1</accession>
<organism evidence="1 2">
    <name type="scientific">Treponema phagedenis</name>
    <dbReference type="NCBI Taxonomy" id="162"/>
    <lineage>
        <taxon>Bacteria</taxon>
        <taxon>Pseudomonadati</taxon>
        <taxon>Spirochaetota</taxon>
        <taxon>Spirochaetia</taxon>
        <taxon>Spirochaetales</taxon>
        <taxon>Treponemataceae</taxon>
        <taxon>Treponema</taxon>
    </lineage>
</organism>